<organism evidence="6 7">
    <name type="scientific">Candidatus Methanoplasma termitum</name>
    <dbReference type="NCBI Taxonomy" id="1577791"/>
    <lineage>
        <taxon>Archaea</taxon>
        <taxon>Methanobacteriati</taxon>
        <taxon>Thermoplasmatota</taxon>
        <taxon>Thermoplasmata</taxon>
        <taxon>Methanomassiliicoccales</taxon>
        <taxon>Methanomassiliicoccaceae</taxon>
        <taxon>Candidatus Methanoplasma</taxon>
    </lineage>
</organism>
<evidence type="ECO:0000313" key="7">
    <source>
        <dbReference type="Proteomes" id="UP000030787"/>
    </source>
</evidence>
<dbReference type="EC" id="5.3.1.1" evidence="5"/>
<comment type="pathway">
    <text evidence="5">Carbohydrate biosynthesis; gluconeogenesis.</text>
</comment>
<sequence length="225" mass="23411">MKRISKPAIVVNFKAYGEVEKEGAMELARACESVSEETGIAISICPPTVDLSYIARTVSIPVLSQNVDPRAPGSATGWITPSMVKGCGAVGTLINHSEHKVAKNQIGECVELSKGVKLVTIVCADNVQAATQVAEFRPDFVAVEPPELIGGNISVTSANPRIIEETVDAVKGVNGSIAVLCGAGIKTGEDVLKAIELGTSGVLLASGVVKAKDPRVALMDLVKHL</sequence>
<evidence type="ECO:0000256" key="3">
    <source>
        <dbReference type="ARBA" id="ARBA00023152"/>
    </source>
</evidence>
<dbReference type="PROSITE" id="PS51440">
    <property type="entry name" value="TIM_2"/>
    <property type="match status" value="1"/>
</dbReference>
<name>A0A0A7LC49_9ARCH</name>
<feature type="binding site" evidence="5">
    <location>
        <position position="149"/>
    </location>
    <ligand>
        <name>substrate</name>
    </ligand>
</feature>
<evidence type="ECO:0000256" key="5">
    <source>
        <dbReference type="HAMAP-Rule" id="MF_00147"/>
    </source>
</evidence>
<comment type="subcellular location">
    <subcellularLocation>
        <location evidence="5">Cytoplasm</location>
    </subcellularLocation>
</comment>
<evidence type="ECO:0000256" key="4">
    <source>
        <dbReference type="ARBA" id="ARBA00023235"/>
    </source>
</evidence>
<comment type="subunit">
    <text evidence="5">Homotetramer; dimer of dimers.</text>
</comment>
<feature type="binding site" evidence="5">
    <location>
        <position position="184"/>
    </location>
    <ligand>
        <name>substrate</name>
    </ligand>
</feature>
<keyword evidence="3 5" id="KW-0324">Glycolysis</keyword>
<keyword evidence="4 5" id="KW-0413">Isomerase</keyword>
<dbReference type="RefSeq" id="WP_048112262.1">
    <property type="nucleotide sequence ID" value="NZ_CP010070.1"/>
</dbReference>
<gene>
    <name evidence="5 6" type="primary">tpiA</name>
    <name evidence="6" type="ORF">Mpt1_c07300</name>
</gene>
<feature type="binding site" evidence="5">
    <location>
        <begin position="205"/>
        <end position="206"/>
    </location>
    <ligand>
        <name>substrate</name>
    </ligand>
</feature>
<dbReference type="GeneID" id="24818398"/>
<keyword evidence="1 5" id="KW-0312">Gluconeogenesis</keyword>
<comment type="catalytic activity">
    <reaction evidence="5">
        <text>D-glyceraldehyde 3-phosphate = dihydroxyacetone phosphate</text>
        <dbReference type="Rhea" id="RHEA:18585"/>
        <dbReference type="ChEBI" id="CHEBI:57642"/>
        <dbReference type="ChEBI" id="CHEBI:59776"/>
        <dbReference type="EC" id="5.3.1.1"/>
    </reaction>
</comment>
<dbReference type="InterPro" id="IPR035990">
    <property type="entry name" value="TIM_sf"/>
</dbReference>
<dbReference type="EMBL" id="CP010070">
    <property type="protein sequence ID" value="AIZ56614.1"/>
    <property type="molecule type" value="Genomic_DNA"/>
</dbReference>
<comment type="function">
    <text evidence="5">Involved in the gluconeogenesis. Catalyzes stereospecifically the conversion of dihydroxyacetone phosphate (DHAP) to D-glyceraldehyde-3-phosphate (G3P).</text>
</comment>
<protein>
    <recommendedName>
        <fullName evidence="5">Triosephosphate isomerase</fullName>
        <shortName evidence="5">TIM</shortName>
        <shortName evidence="5">TPI</shortName>
        <ecNumber evidence="5">5.3.1.1</ecNumber>
    </recommendedName>
    <alternativeName>
        <fullName evidence="5">Triose-phosphate isomerase</fullName>
    </alternativeName>
</protein>
<dbReference type="NCBIfam" id="TIGR00419">
    <property type="entry name" value="tim"/>
    <property type="match status" value="1"/>
</dbReference>
<keyword evidence="7" id="KW-1185">Reference proteome</keyword>
<dbReference type="GO" id="GO:0004807">
    <property type="term" value="F:triose-phosphate isomerase activity"/>
    <property type="evidence" value="ECO:0007669"/>
    <property type="project" value="UniProtKB-UniRule"/>
</dbReference>
<dbReference type="STRING" id="1577791.Mpt1_c07300"/>
<dbReference type="Gene3D" id="3.20.20.70">
    <property type="entry name" value="Aldolase class I"/>
    <property type="match status" value="1"/>
</dbReference>
<feature type="active site" description="Proton acceptor" evidence="5">
    <location>
        <position position="144"/>
    </location>
</feature>
<dbReference type="NCBIfam" id="NF003302">
    <property type="entry name" value="PRK04302.1"/>
    <property type="match status" value="1"/>
</dbReference>
<keyword evidence="2 5" id="KW-0963">Cytoplasm</keyword>
<evidence type="ECO:0000256" key="2">
    <source>
        <dbReference type="ARBA" id="ARBA00022490"/>
    </source>
</evidence>
<comment type="pathway">
    <text evidence="5">Carbohydrate degradation; glycolysis; D-glyceraldehyde 3-phosphate from glycerone phosphate: step 1/1.</text>
</comment>
<dbReference type="GO" id="GO:0005737">
    <property type="term" value="C:cytoplasm"/>
    <property type="evidence" value="ECO:0007669"/>
    <property type="project" value="UniProtKB-SubCell"/>
</dbReference>
<dbReference type="InterPro" id="IPR013785">
    <property type="entry name" value="Aldolase_TIM"/>
</dbReference>
<proteinExistence type="inferred from homology"/>
<feature type="active site" description="Electrophile" evidence="5">
    <location>
        <position position="96"/>
    </location>
</feature>
<dbReference type="AlphaFoldDB" id="A0A0A7LC49"/>
<accession>A0A0A7LC49</accession>
<evidence type="ECO:0000256" key="1">
    <source>
        <dbReference type="ARBA" id="ARBA00022432"/>
    </source>
</evidence>
<dbReference type="GO" id="GO:0006096">
    <property type="term" value="P:glycolytic process"/>
    <property type="evidence" value="ECO:0007669"/>
    <property type="project" value="UniProtKB-UniRule"/>
</dbReference>
<dbReference type="Proteomes" id="UP000030787">
    <property type="component" value="Chromosome"/>
</dbReference>
<dbReference type="CDD" id="cd00311">
    <property type="entry name" value="TIM"/>
    <property type="match status" value="1"/>
</dbReference>
<dbReference type="InterPro" id="IPR000652">
    <property type="entry name" value="Triosephosphate_isomerase"/>
</dbReference>
<dbReference type="UniPathway" id="UPA00138"/>
<comment type="similarity">
    <text evidence="5">Belongs to the triosephosphate isomerase family.</text>
</comment>
<dbReference type="HAMAP" id="MF_00147_A">
    <property type="entry name" value="TIM_A"/>
    <property type="match status" value="1"/>
</dbReference>
<dbReference type="Pfam" id="PF00121">
    <property type="entry name" value="TIM"/>
    <property type="match status" value="1"/>
</dbReference>
<dbReference type="InterPro" id="IPR022891">
    <property type="entry name" value="Triosephosphate_isomerase_arc"/>
</dbReference>
<dbReference type="SUPFAM" id="SSF51351">
    <property type="entry name" value="Triosephosphate isomerase (TIM)"/>
    <property type="match status" value="1"/>
</dbReference>
<feature type="binding site" evidence="5">
    <location>
        <begin position="12"/>
        <end position="14"/>
    </location>
    <ligand>
        <name>substrate</name>
    </ligand>
</feature>
<dbReference type="GO" id="GO:0006094">
    <property type="term" value="P:gluconeogenesis"/>
    <property type="evidence" value="ECO:0007669"/>
    <property type="project" value="UniProtKB-UniRule"/>
</dbReference>
<reference evidence="6 7" key="1">
    <citation type="journal article" date="2014" name="Appl. Environ. Microbiol.">
        <title>Comparative Genome Analysis of 'Candidatus Methanoplasma termitum' Indicates a New Mode of Energy Metabolism in the Seventh Order of Methanogens.</title>
        <authorList>
            <person name="Lang K."/>
            <person name="Schuldes J."/>
            <person name="Klingl A."/>
            <person name="Poehlein A."/>
            <person name="Daniel R."/>
            <person name="Brune A."/>
        </authorList>
    </citation>
    <scope>NUCLEOTIDE SEQUENCE [LARGE SCALE GENOMIC DNA]</scope>
    <source>
        <strain evidence="7">Mpt1</strain>
    </source>
</reference>
<dbReference type="UniPathway" id="UPA00109">
    <property type="reaction ID" value="UER00189"/>
</dbReference>
<dbReference type="HOGENOM" id="CLU_104921_0_0_2"/>
<dbReference type="KEGG" id="mear:Mpt1_c07300"/>
<evidence type="ECO:0000313" key="6">
    <source>
        <dbReference type="EMBL" id="AIZ56614.1"/>
    </source>
</evidence>